<dbReference type="KEGG" id="sbro:GQF42_02870"/>
<dbReference type="Proteomes" id="UP000436138">
    <property type="component" value="Chromosome"/>
</dbReference>
<name>A0A6I6MPM0_9ACTN</name>
<dbReference type="RefSeq" id="WP_158917315.1">
    <property type="nucleotide sequence ID" value="NZ_CP047020.1"/>
</dbReference>
<sequence>MGMSKRADKAESAGQARERADLSVLLLQGEDMIGRLARAHMSWGLGSADRWDLDQTTGIITWTFPDKTATAPAQILGSFSPGSGSWVWAWANKSILPDMSRDARSFRDWAEANGHPALAQPEINADAQAASTLVALAVRVTEATGYYKGTGSSSSVIITFGPVTLTNADSSVSTFNIDIN</sequence>
<dbReference type="AlphaFoldDB" id="A0A6I6MPM0"/>
<dbReference type="EMBL" id="CP047020">
    <property type="protein sequence ID" value="QHA02378.1"/>
    <property type="molecule type" value="Genomic_DNA"/>
</dbReference>
<reference evidence="1 2" key="1">
    <citation type="submission" date="2019-12" db="EMBL/GenBank/DDBJ databases">
        <title>Streptomyces sp. strain T44 isolated from rhizosphere soil of Broussonetia papyrifera.</title>
        <authorList>
            <person name="Mo P."/>
        </authorList>
    </citation>
    <scope>NUCLEOTIDE SEQUENCE [LARGE SCALE GENOMIC DNA]</scope>
    <source>
        <strain evidence="1 2">T44</strain>
    </source>
</reference>
<evidence type="ECO:0000313" key="2">
    <source>
        <dbReference type="Proteomes" id="UP000436138"/>
    </source>
</evidence>
<keyword evidence="2" id="KW-1185">Reference proteome</keyword>
<evidence type="ECO:0000313" key="1">
    <source>
        <dbReference type="EMBL" id="QHA02378.1"/>
    </source>
</evidence>
<dbReference type="InterPro" id="IPR049249">
    <property type="entry name" value="DUF6882"/>
</dbReference>
<organism evidence="1 2">
    <name type="scientific">Streptomyces broussonetiae</name>
    <dbReference type="NCBI Taxonomy" id="2686304"/>
    <lineage>
        <taxon>Bacteria</taxon>
        <taxon>Bacillati</taxon>
        <taxon>Actinomycetota</taxon>
        <taxon>Actinomycetes</taxon>
        <taxon>Kitasatosporales</taxon>
        <taxon>Streptomycetaceae</taxon>
        <taxon>Streptomyces</taxon>
    </lineage>
</organism>
<protein>
    <submittedName>
        <fullName evidence="1">Uncharacterized protein</fullName>
    </submittedName>
</protein>
<gene>
    <name evidence="1" type="ORF">GQF42_02870</name>
</gene>
<accession>A0A6I6MPM0</accession>
<proteinExistence type="predicted"/>
<dbReference type="Pfam" id="PF21813">
    <property type="entry name" value="DUF6882"/>
    <property type="match status" value="1"/>
</dbReference>